<sequence length="50" mass="5207">MFWEAMLCAVENSDAAFSAADVLAAYTPAQLASSVSGHEKLPVDGHGIAR</sequence>
<protein>
    <submittedName>
        <fullName evidence="1">Uncharacterized protein</fullName>
    </submittedName>
</protein>
<dbReference type="HOGENOM" id="CLU_3114098_0_0_11"/>
<gene>
    <name evidence="1" type="ordered locus">Asphe3_06510</name>
</gene>
<dbReference type="AlphaFoldDB" id="F0MBH8"/>
<dbReference type="EMBL" id="CP002379">
    <property type="protein sequence ID" value="ADX71860.1"/>
    <property type="molecule type" value="Genomic_DNA"/>
</dbReference>
<dbReference type="Proteomes" id="UP000008639">
    <property type="component" value="Chromosome"/>
</dbReference>
<evidence type="ECO:0000313" key="1">
    <source>
        <dbReference type="EMBL" id="ADX71860.1"/>
    </source>
</evidence>
<organism evidence="1 2">
    <name type="scientific">Pseudarthrobacter phenanthrenivorans (strain DSM 18606 / JCM 16027 / LMG 23796 / Sphe3)</name>
    <name type="common">Arthrobacter phenanthrenivorans</name>
    <dbReference type="NCBI Taxonomy" id="930171"/>
    <lineage>
        <taxon>Bacteria</taxon>
        <taxon>Bacillati</taxon>
        <taxon>Actinomycetota</taxon>
        <taxon>Actinomycetes</taxon>
        <taxon>Micrococcales</taxon>
        <taxon>Micrococcaceae</taxon>
        <taxon>Pseudarthrobacter</taxon>
    </lineage>
</organism>
<accession>F0MBH8</accession>
<dbReference type="STRING" id="930171.Asphe3_06510"/>
<evidence type="ECO:0000313" key="2">
    <source>
        <dbReference type="Proteomes" id="UP000008639"/>
    </source>
</evidence>
<name>F0MBH8_PSEPM</name>
<dbReference type="KEGG" id="apn:Asphe3_06510"/>
<reference evidence="1 2" key="1">
    <citation type="journal article" date="2011" name="Stand. Genomic Sci.">
        <title>Complete genome sequence of Arthrobacter phenanthrenivorans type strain (Sphe3).</title>
        <authorList>
            <person name="Kallimanis A."/>
            <person name="Labutti K.M."/>
            <person name="Lapidus A."/>
            <person name="Clum A."/>
            <person name="Lykidis A."/>
            <person name="Mavromatis K."/>
            <person name="Pagani I."/>
            <person name="Liolios K."/>
            <person name="Ivanova N."/>
            <person name="Goodwin L."/>
            <person name="Pitluck S."/>
            <person name="Chen A."/>
            <person name="Palaniappan K."/>
            <person name="Markowitz V."/>
            <person name="Bristow J."/>
            <person name="Velentzas A.D."/>
            <person name="Perisynakis A."/>
            <person name="Ouzounis C.C."/>
            <person name="Kyrpides N.C."/>
            <person name="Koukkou A.I."/>
            <person name="Drainas C."/>
        </authorList>
    </citation>
    <scope>NUCLEOTIDE SEQUENCE [LARGE SCALE GENOMIC DNA]</scope>
    <source>
        <strain evidence="2">DSM 18606 / JCM 16027 / LMG 23796 / Sphe3</strain>
    </source>
</reference>
<proteinExistence type="predicted"/>